<proteinExistence type="predicted"/>
<keyword evidence="1" id="KW-1133">Transmembrane helix</keyword>
<sequence length="162" mass="18962">MQKLWAANFVRTKHIKYNKLINTAANSKIYGLIFFIILGGFSFSYYKFQKYEPTVLHQVQDVKGVESTRSPDVPYPQNIEKIGLSRTLHGEQTTYQVSMTKEEVRDFYYSTFQNKRWEVESEGRYDDFIISKYKSLDKLITVIAFDLSDSDKTLVSIEISPR</sequence>
<gene>
    <name evidence="2" type="ORF">A2415_01015</name>
</gene>
<protein>
    <submittedName>
        <fullName evidence="2">Uncharacterized protein</fullName>
    </submittedName>
</protein>
<keyword evidence="1" id="KW-0812">Transmembrane</keyword>
<dbReference type="Proteomes" id="UP000179113">
    <property type="component" value="Unassembled WGS sequence"/>
</dbReference>
<evidence type="ECO:0000313" key="2">
    <source>
        <dbReference type="EMBL" id="OGC70235.1"/>
    </source>
</evidence>
<feature type="transmembrane region" description="Helical" evidence="1">
    <location>
        <begin position="29"/>
        <end position="48"/>
    </location>
</feature>
<evidence type="ECO:0000256" key="1">
    <source>
        <dbReference type="SAM" id="Phobius"/>
    </source>
</evidence>
<organism evidence="2 3">
    <name type="scientific">candidate division WWE3 bacterium RIFOXYC1_FULL_39_7</name>
    <dbReference type="NCBI Taxonomy" id="1802643"/>
    <lineage>
        <taxon>Bacteria</taxon>
        <taxon>Katanobacteria</taxon>
    </lineage>
</organism>
<comment type="caution">
    <text evidence="2">The sequence shown here is derived from an EMBL/GenBank/DDBJ whole genome shotgun (WGS) entry which is preliminary data.</text>
</comment>
<dbReference type="EMBL" id="MEWA01000009">
    <property type="protein sequence ID" value="OGC70235.1"/>
    <property type="molecule type" value="Genomic_DNA"/>
</dbReference>
<keyword evidence="1" id="KW-0472">Membrane</keyword>
<name>A0A1F4WLB6_UNCKA</name>
<accession>A0A1F4WLB6</accession>
<reference evidence="2 3" key="1">
    <citation type="journal article" date="2016" name="Nat. Commun.">
        <title>Thousands of microbial genomes shed light on interconnected biogeochemical processes in an aquifer system.</title>
        <authorList>
            <person name="Anantharaman K."/>
            <person name="Brown C.T."/>
            <person name="Hug L.A."/>
            <person name="Sharon I."/>
            <person name="Castelle C.J."/>
            <person name="Probst A.J."/>
            <person name="Thomas B.C."/>
            <person name="Singh A."/>
            <person name="Wilkins M.J."/>
            <person name="Karaoz U."/>
            <person name="Brodie E.L."/>
            <person name="Williams K.H."/>
            <person name="Hubbard S.S."/>
            <person name="Banfield J.F."/>
        </authorList>
    </citation>
    <scope>NUCLEOTIDE SEQUENCE [LARGE SCALE GENOMIC DNA]</scope>
</reference>
<dbReference type="AlphaFoldDB" id="A0A1F4WLB6"/>
<evidence type="ECO:0000313" key="3">
    <source>
        <dbReference type="Proteomes" id="UP000179113"/>
    </source>
</evidence>